<dbReference type="Proteomes" id="UP000823860">
    <property type="component" value="Unassembled WGS sequence"/>
</dbReference>
<dbReference type="EMBL" id="DWZE01000123">
    <property type="protein sequence ID" value="HJA84283.1"/>
    <property type="molecule type" value="Genomic_DNA"/>
</dbReference>
<proteinExistence type="predicted"/>
<gene>
    <name evidence="1" type="ORF">H9785_09990</name>
</gene>
<reference evidence="1" key="1">
    <citation type="journal article" date="2021" name="PeerJ">
        <title>Extensive microbial diversity within the chicken gut microbiome revealed by metagenomics and culture.</title>
        <authorList>
            <person name="Gilroy R."/>
            <person name="Ravi A."/>
            <person name="Getino M."/>
            <person name="Pursley I."/>
            <person name="Horton D.L."/>
            <person name="Alikhan N.F."/>
            <person name="Baker D."/>
            <person name="Gharbi K."/>
            <person name="Hall N."/>
            <person name="Watson M."/>
            <person name="Adriaenssens E.M."/>
            <person name="Foster-Nyarko E."/>
            <person name="Jarju S."/>
            <person name="Secka A."/>
            <person name="Antonio M."/>
            <person name="Oren A."/>
            <person name="Chaudhuri R.R."/>
            <person name="La Ragione R."/>
            <person name="Hildebrand F."/>
            <person name="Pallen M.J."/>
        </authorList>
    </citation>
    <scope>NUCLEOTIDE SEQUENCE</scope>
    <source>
        <strain evidence="1">ChiHecec1B25-7008</strain>
    </source>
</reference>
<name>A0A9D2HUB3_9BACE</name>
<protein>
    <submittedName>
        <fullName evidence="1">Uncharacterized protein</fullName>
    </submittedName>
</protein>
<reference evidence="1" key="2">
    <citation type="submission" date="2021-04" db="EMBL/GenBank/DDBJ databases">
        <authorList>
            <person name="Gilroy R."/>
        </authorList>
    </citation>
    <scope>NUCLEOTIDE SEQUENCE</scope>
    <source>
        <strain evidence="1">ChiHecec1B25-7008</strain>
    </source>
</reference>
<dbReference type="AlphaFoldDB" id="A0A9D2HUB3"/>
<accession>A0A9D2HUB3</accession>
<sequence>MTTLEMEAQKALWIRDILNIDNSDMITELKKNYDRTKLRILRKMNEHTASSPESKEYIMKGLKEAFGEIKNIQTGHSKGRPLEEVLAEIEADK</sequence>
<organism evidence="1 2">
    <name type="scientific">Candidatus Bacteroides intestinavium</name>
    <dbReference type="NCBI Taxonomy" id="2838469"/>
    <lineage>
        <taxon>Bacteria</taxon>
        <taxon>Pseudomonadati</taxon>
        <taxon>Bacteroidota</taxon>
        <taxon>Bacteroidia</taxon>
        <taxon>Bacteroidales</taxon>
        <taxon>Bacteroidaceae</taxon>
        <taxon>Bacteroides</taxon>
    </lineage>
</organism>
<evidence type="ECO:0000313" key="1">
    <source>
        <dbReference type="EMBL" id="HJA84283.1"/>
    </source>
</evidence>
<comment type="caution">
    <text evidence="1">The sequence shown here is derived from an EMBL/GenBank/DDBJ whole genome shotgun (WGS) entry which is preliminary data.</text>
</comment>
<evidence type="ECO:0000313" key="2">
    <source>
        <dbReference type="Proteomes" id="UP000823860"/>
    </source>
</evidence>